<dbReference type="AlphaFoldDB" id="A0A1V6QEZ4"/>
<evidence type="ECO:0000313" key="3">
    <source>
        <dbReference type="EMBL" id="OQD87785.1"/>
    </source>
</evidence>
<evidence type="ECO:0000313" key="4">
    <source>
        <dbReference type="Proteomes" id="UP000191672"/>
    </source>
</evidence>
<dbReference type="InterPro" id="IPR053183">
    <property type="entry name" value="ASL1"/>
</dbReference>
<dbReference type="STRING" id="416450.A0A1V6QEZ4"/>
<accession>A0A1V6QEZ4</accession>
<dbReference type="SUPFAM" id="SSF51445">
    <property type="entry name" value="(Trans)glycosidases"/>
    <property type="match status" value="1"/>
</dbReference>
<dbReference type="Proteomes" id="UP000191672">
    <property type="component" value="Unassembled WGS sequence"/>
</dbReference>
<dbReference type="OrthoDB" id="43654at2759"/>
<name>A0A1V6QEZ4_9EURO</name>
<dbReference type="Gene3D" id="3.20.20.80">
    <property type="entry name" value="Glycosidases"/>
    <property type="match status" value="1"/>
</dbReference>
<dbReference type="GO" id="GO:0009277">
    <property type="term" value="C:fungal-type cell wall"/>
    <property type="evidence" value="ECO:0007669"/>
    <property type="project" value="TreeGrafter"/>
</dbReference>
<feature type="domain" description="Asl1-like glycosyl hydrolase catalytic" evidence="2">
    <location>
        <begin position="36"/>
        <end position="265"/>
    </location>
</feature>
<feature type="chain" id="PRO_5013388565" description="Asl1-like glycosyl hydrolase catalytic domain-containing protein" evidence="1">
    <location>
        <begin position="20"/>
        <end position="270"/>
    </location>
</feature>
<dbReference type="EMBL" id="MDYN01000005">
    <property type="protein sequence ID" value="OQD87785.1"/>
    <property type="molecule type" value="Genomic_DNA"/>
</dbReference>
<dbReference type="InterPro" id="IPR017853">
    <property type="entry name" value="GH"/>
</dbReference>
<proteinExistence type="predicted"/>
<dbReference type="GO" id="GO:0071966">
    <property type="term" value="P:fungal-type cell wall polysaccharide metabolic process"/>
    <property type="evidence" value="ECO:0007669"/>
    <property type="project" value="TreeGrafter"/>
</dbReference>
<dbReference type="PANTHER" id="PTHR34154:SF10">
    <property type="entry name" value="ASL1-LIKE GLYCOSYL HYDROLASE CATALYTIC DOMAIN-CONTAINING PROTEIN"/>
    <property type="match status" value="1"/>
</dbReference>
<feature type="signal peptide" evidence="1">
    <location>
        <begin position="1"/>
        <end position="19"/>
    </location>
</feature>
<dbReference type="FunFam" id="3.20.20.80:FF:000271">
    <property type="entry name" value="Alkali-sensitive linkage protein 1"/>
    <property type="match status" value="1"/>
</dbReference>
<protein>
    <recommendedName>
        <fullName evidence="2">Asl1-like glycosyl hydrolase catalytic domain-containing protein</fullName>
    </recommendedName>
</protein>
<keyword evidence="4" id="KW-1185">Reference proteome</keyword>
<gene>
    <name evidence="3" type="ORF">PENANT_c005G05164</name>
</gene>
<comment type="caution">
    <text evidence="3">The sequence shown here is derived from an EMBL/GenBank/DDBJ whole genome shotgun (WGS) entry which is preliminary data.</text>
</comment>
<reference evidence="4" key="1">
    <citation type="journal article" date="2017" name="Nat. Microbiol.">
        <title>Global analysis of biosynthetic gene clusters reveals vast potential of secondary metabolite production in Penicillium species.</title>
        <authorList>
            <person name="Nielsen J.C."/>
            <person name="Grijseels S."/>
            <person name="Prigent S."/>
            <person name="Ji B."/>
            <person name="Dainat J."/>
            <person name="Nielsen K.F."/>
            <person name="Frisvad J.C."/>
            <person name="Workman M."/>
            <person name="Nielsen J."/>
        </authorList>
    </citation>
    <scope>NUCLEOTIDE SEQUENCE [LARGE SCALE GENOMIC DNA]</scope>
    <source>
        <strain evidence="4">IBT 31811</strain>
    </source>
</reference>
<evidence type="ECO:0000259" key="2">
    <source>
        <dbReference type="Pfam" id="PF11790"/>
    </source>
</evidence>
<sequence>MVSFTKLFTAGLVATSAIAAPVQQQQAKRSSSSKRGAAYNDITTVSALSSSNTISWAYNWAGSLSGSLPSDVEFIPMLWGARDFSGWVTTIETVLSSGSNYILGFNEPDIASQANMSPSDAASYYQTYITPYSGQAKLITPATSSSTSDGQGLSWMNSFMDSCSSCGITGMAVHWYGNTADEFKSFVTEAISTASNHNLSEVWITEFALAADANGSADLATTTAFLNEVIPWLDSQAGVTRYSYFMCAENYLLSNSALNEAGVAYTSTSN</sequence>
<keyword evidence="1" id="KW-0732">Signal</keyword>
<dbReference type="PANTHER" id="PTHR34154">
    <property type="entry name" value="ALKALI-SENSITIVE LINKAGE PROTEIN 1"/>
    <property type="match status" value="1"/>
</dbReference>
<evidence type="ECO:0000256" key="1">
    <source>
        <dbReference type="SAM" id="SignalP"/>
    </source>
</evidence>
<dbReference type="Pfam" id="PF11790">
    <property type="entry name" value="Glyco_hydro_cc"/>
    <property type="match status" value="1"/>
</dbReference>
<dbReference type="InterPro" id="IPR024655">
    <property type="entry name" value="Asl1_glyco_hydro_catalytic"/>
</dbReference>
<organism evidence="3 4">
    <name type="scientific">Penicillium antarcticum</name>
    <dbReference type="NCBI Taxonomy" id="416450"/>
    <lineage>
        <taxon>Eukaryota</taxon>
        <taxon>Fungi</taxon>
        <taxon>Dikarya</taxon>
        <taxon>Ascomycota</taxon>
        <taxon>Pezizomycotina</taxon>
        <taxon>Eurotiomycetes</taxon>
        <taxon>Eurotiomycetidae</taxon>
        <taxon>Eurotiales</taxon>
        <taxon>Aspergillaceae</taxon>
        <taxon>Penicillium</taxon>
    </lineage>
</organism>